<comment type="similarity">
    <text evidence="2">Belongs to the TRAFAC class translation factor GTPase superfamily. Classic translation factor GTPase family. IF-2 subfamily.</text>
</comment>
<feature type="compositionally biased region" description="Polar residues" evidence="16">
    <location>
        <begin position="365"/>
        <end position="377"/>
    </location>
</feature>
<evidence type="ECO:0000256" key="9">
    <source>
        <dbReference type="ARBA" id="ARBA00022741"/>
    </source>
</evidence>
<dbReference type="Pfam" id="PF11987">
    <property type="entry name" value="IF-2"/>
    <property type="match status" value="1"/>
</dbReference>
<feature type="compositionally biased region" description="Low complexity" evidence="16">
    <location>
        <begin position="671"/>
        <end position="690"/>
    </location>
</feature>
<feature type="compositionally biased region" description="Basic residues" evidence="16">
    <location>
        <begin position="40"/>
        <end position="51"/>
    </location>
</feature>
<feature type="compositionally biased region" description="Low complexity" evidence="16">
    <location>
        <begin position="856"/>
        <end position="866"/>
    </location>
</feature>
<feature type="compositionally biased region" description="Basic and acidic residues" evidence="16">
    <location>
        <begin position="495"/>
        <end position="517"/>
    </location>
</feature>
<dbReference type="Pfam" id="PF00009">
    <property type="entry name" value="GTP_EFTU"/>
    <property type="match status" value="1"/>
</dbReference>
<dbReference type="InterPro" id="IPR015760">
    <property type="entry name" value="TIF_IF2"/>
</dbReference>
<keyword evidence="10" id="KW-0378">Hydrolase</keyword>
<sequence length="1643" mass="175988">MAPKSKKKAKKFNADDDDVDDIKLGDIPEPAVTAAEPKSKAPKQKKGKKKPVAGDWSDDEAAQVPLTEALGKEDEPPVLREAPAPASAFALLQADDEDEDEKTGEGKEQNSADGESEADEHRASVANESKGIVCAEVTHIAKHPNADRLKVCQLDAGSTSIQVVTNAQNVTEGMRTALALEGSRTPGSDIAVAAATVRGSRSFGMICSAQDLGWMEAGNGLAVKLPQGMELGTVLGPDVPKGADLGAEKGDKLEASQAAKKSGKKKGDKAVKDEDAASAFSALRLEDEEDQQPDAEEISTGGQNDGVPSTAAPKQNGSTSGQEAEQIELAAMKTKLGKKKKGKVDVGDAFAALGLDDGGKAEETFSATNGDIASENANGHLAGTDTSQAQQEGTEDKILLSNLNGKKKQKKKSSADIDALLASMGEEPSRQDTQSGVGEADEAQAIKQTQKKKRREGRLGGDVDAMLAQLGGTAPQKAGEAPQPEAGEVLQQADEQEHPASKADQVENKTEDVSKGADDDDVETHLAATAESSKSIKAEQPSNDTEAAETAAELPTPSSAADETPAGKAQKQKKKKKGKQDKQQGDDDLEAILAELDGKPQPAQAPGSMDSAAAPASAESVPTEPPAEDAENTAELSAAAKKKLKKKAKEKAKKSGGAAADEPAEADEEQAAAAAPAPKKGGKKVSAAVRRMQEALERQEREAEEAAQMEAERRAAEEESARKAAEEEARLAIEREQRKADRAARRAEAKRQGLLLTGKAKRDAERLAVQREQLLRNAGGDISGASPRDVAGKAGPKKVVYGKKKNARKEAAPTDAASRAAEEEADALAEREAAEEAANQAQSDAQKAAEAERAQQVEAPSTAAETTPEESEEDIDWENMDLDAVKLPGTKKEEPPATEAVKRPPAEDIRAADASAAVAKKQRHGAVAVASKRRRRVIPEAVKRRHGAVAVAKEPEDEEDEDDSSLSSSSSSESDETDEDSEELGADDLSQEESSDEDSSSSDSSSDSSSESSSADSEEEREERLARQKQLREARLKAAMESGSKDHLRSPICCILGHVDTGKTKLLDNVRRTSVQEGEAGGITQQIGATYVPGEAIANRTESLRKGKELEMKMPGLLIIDTPGHESFTNLRSRGSGLCDIAILVVDLMHGLEPQTVESIELLKMRKTPFIIAVNKVDRLYAWKSTKDAPMKESLAGQSEHTMSEFRDRMKKCMLDLNEQGLNVALYWENPDIRKYVNIVPTSAITGEGIPDLLQLLVKLTQAMMAQRLMFISELQCTVLEVKVIEGLGTTIDVVLVNGMLHEGDQIVVCGLNGPIVTNIRSLLTPHPLKELRVKGSYVHHKEIRAAQGVKLAGPGLESAVAGTQLLVVGPDDDVSLLKEEVMQDMESIFDSVDRSGEGVCVQASTLGSLEALLEFLRSQKEPIPVSSIAIGPIHRKDVMRAKVMLEKGCKKFGIILAFDVPVTREAQELADKEGVRIMRADIIYHLFDQFTAYCKEVKEHEQEAAKLEAVFPCILRILPTCVFNKKDPIVVGADIVEGIAKVGTPLCIPSQDGMDIGRIASMEINHVAVNKAKRGDSIALKVEATNTAESSRLYGRHFDHKDDLVSRISRKSINLLKQHFKDELSKDEWRLVVRLKKVFNID</sequence>
<dbReference type="GO" id="GO:0046872">
    <property type="term" value="F:metal ion binding"/>
    <property type="evidence" value="ECO:0007669"/>
    <property type="project" value="UniProtKB-KW"/>
</dbReference>
<comment type="subcellular location">
    <subcellularLocation>
        <location evidence="1">Cytoplasm</location>
    </subcellularLocation>
</comment>
<evidence type="ECO:0000256" key="10">
    <source>
        <dbReference type="ARBA" id="ARBA00022801"/>
    </source>
</evidence>
<feature type="compositionally biased region" description="Acidic residues" evidence="16">
    <location>
        <begin position="955"/>
        <end position="964"/>
    </location>
</feature>
<evidence type="ECO:0000256" key="6">
    <source>
        <dbReference type="ARBA" id="ARBA00022540"/>
    </source>
</evidence>
<dbReference type="GO" id="GO:0005739">
    <property type="term" value="C:mitochondrion"/>
    <property type="evidence" value="ECO:0007669"/>
    <property type="project" value="TreeGrafter"/>
</dbReference>
<feature type="compositionally biased region" description="Basic and acidic residues" evidence="16">
    <location>
        <begin position="890"/>
        <end position="911"/>
    </location>
</feature>
<dbReference type="InterPro" id="IPR027417">
    <property type="entry name" value="P-loop_NTPase"/>
</dbReference>
<dbReference type="EMBL" id="CAUYUE010000006">
    <property type="protein sequence ID" value="CAK0781621.1"/>
    <property type="molecule type" value="Genomic_DNA"/>
</dbReference>
<dbReference type="NCBIfam" id="TIGR00231">
    <property type="entry name" value="small_GTP"/>
    <property type="match status" value="1"/>
</dbReference>
<evidence type="ECO:0000313" key="20">
    <source>
        <dbReference type="Proteomes" id="UP001314263"/>
    </source>
</evidence>
<dbReference type="EC" id="3.6.5.3" evidence="3"/>
<dbReference type="PRINTS" id="PR00315">
    <property type="entry name" value="ELONGATNFCT"/>
</dbReference>
<evidence type="ECO:0000256" key="7">
    <source>
        <dbReference type="ARBA" id="ARBA00022555"/>
    </source>
</evidence>
<keyword evidence="13" id="KW-0342">GTP-binding</keyword>
<feature type="domain" description="TRNA-binding" evidence="17">
    <location>
        <begin position="126"/>
        <end position="236"/>
    </location>
</feature>
<reference evidence="19 20" key="1">
    <citation type="submission" date="2023-10" db="EMBL/GenBank/DDBJ databases">
        <authorList>
            <person name="Maclean D."/>
            <person name="Macfadyen A."/>
        </authorList>
    </citation>
    <scope>NUCLEOTIDE SEQUENCE [LARGE SCALE GENOMIC DNA]</scope>
</reference>
<dbReference type="GO" id="GO:0005525">
    <property type="term" value="F:GTP binding"/>
    <property type="evidence" value="ECO:0007669"/>
    <property type="project" value="UniProtKB-KW"/>
</dbReference>
<feature type="compositionally biased region" description="Acidic residues" evidence="16">
    <location>
        <begin position="973"/>
        <end position="1000"/>
    </location>
</feature>
<evidence type="ECO:0000256" key="11">
    <source>
        <dbReference type="ARBA" id="ARBA00022884"/>
    </source>
</evidence>
<dbReference type="Proteomes" id="UP001314263">
    <property type="component" value="Unassembled WGS sequence"/>
</dbReference>
<proteinExistence type="inferred from homology"/>
<keyword evidence="7 15" id="KW-0820">tRNA-binding</keyword>
<feature type="compositionally biased region" description="Acidic residues" evidence="16">
    <location>
        <begin position="286"/>
        <end position="297"/>
    </location>
</feature>
<dbReference type="NCBIfam" id="NF003078">
    <property type="entry name" value="PRK04004.1"/>
    <property type="match status" value="1"/>
</dbReference>
<feature type="compositionally biased region" description="Basic residues" evidence="16">
    <location>
        <begin position="570"/>
        <end position="579"/>
    </location>
</feature>
<dbReference type="InterPro" id="IPR036925">
    <property type="entry name" value="TIF_IF2_dom3_sf"/>
</dbReference>
<dbReference type="Pfam" id="PF01588">
    <property type="entry name" value="tRNA_bind"/>
    <property type="match status" value="1"/>
</dbReference>
<feature type="compositionally biased region" description="Polar residues" evidence="16">
    <location>
        <begin position="530"/>
        <end position="544"/>
    </location>
</feature>
<evidence type="ECO:0000259" key="18">
    <source>
        <dbReference type="PROSITE" id="PS51722"/>
    </source>
</evidence>
<keyword evidence="8" id="KW-0479">Metal-binding</keyword>
<evidence type="ECO:0000256" key="16">
    <source>
        <dbReference type="SAM" id="MobiDB-lite"/>
    </source>
</evidence>
<evidence type="ECO:0000256" key="4">
    <source>
        <dbReference type="ARBA" id="ARBA00013824"/>
    </source>
</evidence>
<protein>
    <recommendedName>
        <fullName evidence="4">Eukaryotic translation initiation factor 5B</fullName>
        <ecNumber evidence="3">3.6.5.3</ecNumber>
    </recommendedName>
    <alternativeName>
        <fullName evidence="14">Translation initiation factor IF-2</fullName>
    </alternativeName>
</protein>
<dbReference type="GO" id="GO:0000049">
    <property type="term" value="F:tRNA binding"/>
    <property type="evidence" value="ECO:0007669"/>
    <property type="project" value="UniProtKB-UniRule"/>
</dbReference>
<dbReference type="InterPro" id="IPR005225">
    <property type="entry name" value="Small_GTP-bd"/>
</dbReference>
<feature type="domain" description="Tr-type G" evidence="18">
    <location>
        <begin position="1048"/>
        <end position="1268"/>
    </location>
</feature>
<comment type="caution">
    <text evidence="19">The sequence shown here is derived from an EMBL/GenBank/DDBJ whole genome shotgun (WGS) entry which is preliminary data.</text>
</comment>
<dbReference type="GO" id="GO:0003924">
    <property type="term" value="F:GTPase activity"/>
    <property type="evidence" value="ECO:0007669"/>
    <property type="project" value="InterPro"/>
</dbReference>
<evidence type="ECO:0000256" key="3">
    <source>
        <dbReference type="ARBA" id="ARBA00011986"/>
    </source>
</evidence>
<dbReference type="SUPFAM" id="SSF50447">
    <property type="entry name" value="Translation proteins"/>
    <property type="match status" value="1"/>
</dbReference>
<dbReference type="FunFam" id="2.40.30.10:FF:000013">
    <property type="entry name" value="eukaryotic translation initiation factor 5B"/>
    <property type="match status" value="1"/>
</dbReference>
<evidence type="ECO:0000259" key="17">
    <source>
        <dbReference type="PROSITE" id="PS50886"/>
    </source>
</evidence>
<dbReference type="Gene3D" id="2.40.50.140">
    <property type="entry name" value="Nucleic acid-binding proteins"/>
    <property type="match status" value="1"/>
</dbReference>
<feature type="compositionally biased region" description="Basic and acidic residues" evidence="16">
    <location>
        <begin position="760"/>
        <end position="769"/>
    </location>
</feature>
<dbReference type="PROSITE" id="PS51722">
    <property type="entry name" value="G_TR_2"/>
    <property type="match status" value="1"/>
</dbReference>
<feature type="region of interest" description="Disordered" evidence="16">
    <location>
        <begin position="252"/>
        <end position="326"/>
    </location>
</feature>
<keyword evidence="9" id="KW-0547">Nucleotide-binding</keyword>
<evidence type="ECO:0000256" key="14">
    <source>
        <dbReference type="ARBA" id="ARBA00032478"/>
    </source>
</evidence>
<dbReference type="SUPFAM" id="SSF52540">
    <property type="entry name" value="P-loop containing nucleoside triphosphate hydrolases"/>
    <property type="match status" value="1"/>
</dbReference>
<evidence type="ECO:0000256" key="12">
    <source>
        <dbReference type="ARBA" id="ARBA00022917"/>
    </source>
</evidence>
<feature type="compositionally biased region" description="Basic and acidic residues" evidence="16">
    <location>
        <begin position="1022"/>
        <end position="1043"/>
    </location>
</feature>
<keyword evidence="20" id="KW-1185">Reference proteome</keyword>
<dbReference type="CDD" id="cd02796">
    <property type="entry name" value="tRNA_bind_bactPheRS"/>
    <property type="match status" value="1"/>
</dbReference>
<evidence type="ECO:0000313" key="19">
    <source>
        <dbReference type="EMBL" id="CAK0781621.1"/>
    </source>
</evidence>
<dbReference type="InterPro" id="IPR023115">
    <property type="entry name" value="TIF_IF2_dom3"/>
</dbReference>
<feature type="compositionally biased region" description="Acidic residues" evidence="16">
    <location>
        <begin position="867"/>
        <end position="881"/>
    </location>
</feature>
<accession>A0AAV1I8T3</accession>
<dbReference type="InterPro" id="IPR029459">
    <property type="entry name" value="EFTU-type"/>
</dbReference>
<gene>
    <name evidence="19" type="ORF">CVIRNUC_005426</name>
</gene>
<dbReference type="CDD" id="cd01887">
    <property type="entry name" value="IF2_eIF5B"/>
    <property type="match status" value="1"/>
</dbReference>
<dbReference type="InterPro" id="IPR033714">
    <property type="entry name" value="tRNA_bind_bactPheRS"/>
</dbReference>
<feature type="compositionally biased region" description="Basic and acidic residues" evidence="16">
    <location>
        <begin position="691"/>
        <end position="701"/>
    </location>
</feature>
<dbReference type="SUPFAM" id="SSF52156">
    <property type="entry name" value="Initiation factor IF2/eIF5b, domain 3"/>
    <property type="match status" value="1"/>
</dbReference>
<organism evidence="19 20">
    <name type="scientific">Coccomyxa viridis</name>
    <dbReference type="NCBI Taxonomy" id="1274662"/>
    <lineage>
        <taxon>Eukaryota</taxon>
        <taxon>Viridiplantae</taxon>
        <taxon>Chlorophyta</taxon>
        <taxon>core chlorophytes</taxon>
        <taxon>Trebouxiophyceae</taxon>
        <taxon>Trebouxiophyceae incertae sedis</taxon>
        <taxon>Coccomyxaceae</taxon>
        <taxon>Coccomyxa</taxon>
    </lineage>
</organism>
<feature type="region of interest" description="Disordered" evidence="16">
    <location>
        <begin position="1"/>
        <end position="124"/>
    </location>
</feature>
<feature type="compositionally biased region" description="Basic residues" evidence="16">
    <location>
        <begin position="640"/>
        <end position="654"/>
    </location>
</feature>
<dbReference type="CDD" id="cd03703">
    <property type="entry name" value="aeIF5B_II"/>
    <property type="match status" value="1"/>
</dbReference>
<dbReference type="PANTHER" id="PTHR43381:SF4">
    <property type="entry name" value="EUKARYOTIC TRANSLATION INITIATION FACTOR 5B"/>
    <property type="match status" value="1"/>
</dbReference>
<dbReference type="InterPro" id="IPR009000">
    <property type="entry name" value="Transl_B-barrel_sf"/>
</dbReference>
<dbReference type="InterPro" id="IPR002547">
    <property type="entry name" value="tRNA-bd_dom"/>
</dbReference>
<dbReference type="SUPFAM" id="SSF50249">
    <property type="entry name" value="Nucleic acid-binding proteins"/>
    <property type="match status" value="1"/>
</dbReference>
<keyword evidence="12" id="KW-0648">Protein biosynthesis</keyword>
<feature type="region of interest" description="Disordered" evidence="16">
    <location>
        <begin position="356"/>
        <end position="1043"/>
    </location>
</feature>
<name>A0AAV1I8T3_9CHLO</name>
<dbReference type="FunFam" id="2.40.30.10:FF:000026">
    <property type="entry name" value="Eukaryotic translation initiation factor 5B"/>
    <property type="match status" value="1"/>
</dbReference>
<feature type="compositionally biased region" description="Low complexity" evidence="16">
    <location>
        <begin position="836"/>
        <end position="846"/>
    </location>
</feature>
<dbReference type="FunFam" id="3.40.50.300:FF:000112">
    <property type="entry name" value="Eukaryotic translation initiation factor 5B"/>
    <property type="match status" value="1"/>
</dbReference>
<evidence type="ECO:0000256" key="5">
    <source>
        <dbReference type="ARBA" id="ARBA00022490"/>
    </source>
</evidence>
<evidence type="ECO:0000256" key="2">
    <source>
        <dbReference type="ARBA" id="ARBA00007733"/>
    </source>
</evidence>
<dbReference type="Gene3D" id="2.40.30.10">
    <property type="entry name" value="Translation factors"/>
    <property type="match status" value="2"/>
</dbReference>
<dbReference type="InterPro" id="IPR012340">
    <property type="entry name" value="NA-bd_OB-fold"/>
</dbReference>
<dbReference type="Gene3D" id="3.40.50.300">
    <property type="entry name" value="P-loop containing nucleotide triphosphate hydrolases"/>
    <property type="match status" value="1"/>
</dbReference>
<dbReference type="Pfam" id="PF14578">
    <property type="entry name" value="GTP_EFTU_D4"/>
    <property type="match status" value="1"/>
</dbReference>
<dbReference type="CDD" id="cd16266">
    <property type="entry name" value="IF2_aeIF5B_IV"/>
    <property type="match status" value="1"/>
</dbReference>
<dbReference type="PROSITE" id="PS50886">
    <property type="entry name" value="TRBD"/>
    <property type="match status" value="1"/>
</dbReference>
<evidence type="ECO:0000256" key="13">
    <source>
        <dbReference type="ARBA" id="ARBA00023134"/>
    </source>
</evidence>
<keyword evidence="5" id="KW-0963">Cytoplasm</keyword>
<keyword evidence="6" id="KW-0396">Initiation factor</keyword>
<keyword evidence="11 15" id="KW-0694">RNA-binding</keyword>
<evidence type="ECO:0000256" key="8">
    <source>
        <dbReference type="ARBA" id="ARBA00022723"/>
    </source>
</evidence>
<dbReference type="GO" id="GO:0003743">
    <property type="term" value="F:translation initiation factor activity"/>
    <property type="evidence" value="ECO:0007669"/>
    <property type="project" value="UniProtKB-KW"/>
</dbReference>
<dbReference type="FunFam" id="3.40.50.10050:FF:000002">
    <property type="entry name" value="Eukaryotic translation initiation factor 5B"/>
    <property type="match status" value="1"/>
</dbReference>
<feature type="compositionally biased region" description="Low complexity" evidence="16">
    <location>
        <begin position="605"/>
        <end position="622"/>
    </location>
</feature>
<evidence type="ECO:0000256" key="15">
    <source>
        <dbReference type="PROSITE-ProRule" id="PRU00209"/>
    </source>
</evidence>
<dbReference type="PANTHER" id="PTHR43381">
    <property type="entry name" value="TRANSLATION INITIATION FACTOR IF-2-RELATED"/>
    <property type="match status" value="1"/>
</dbReference>
<feature type="compositionally biased region" description="Low complexity" evidence="16">
    <location>
        <begin position="1001"/>
        <end position="1015"/>
    </location>
</feature>
<feature type="compositionally biased region" description="Basic residues" evidence="16">
    <location>
        <begin position="1"/>
        <end position="11"/>
    </location>
</feature>
<feature type="compositionally biased region" description="Basic and acidic residues" evidence="16">
    <location>
        <begin position="710"/>
        <end position="751"/>
    </location>
</feature>
<dbReference type="Gene3D" id="3.40.50.10050">
    <property type="entry name" value="Translation initiation factor IF- 2, domain 3"/>
    <property type="match status" value="1"/>
</dbReference>
<feature type="compositionally biased region" description="Polar residues" evidence="16">
    <location>
        <begin position="312"/>
        <end position="323"/>
    </location>
</feature>
<evidence type="ECO:0000256" key="1">
    <source>
        <dbReference type="ARBA" id="ARBA00004496"/>
    </source>
</evidence>
<dbReference type="InterPro" id="IPR000795">
    <property type="entry name" value="T_Tr_GTP-bd_dom"/>
</dbReference>